<sequence>MVAAVFGLIGVIVGSVLTLAREWWFHRQRNQKEREYLAVVVSCALDAYAKQCADVVADDGLYQGQTDEQGYHRIQTDTPRFEPEKLTVEWKSLPAALLHQILAFPTRAESAERKVSGAFEHSAMPPDFAEGFEERMLQYAKLGLTAANLAEQLRGLVKLQAPERPTWDPVEYMKEKLAEIEAWRLERERLYAPSLPGITASDAASSS</sequence>
<name>A0A1S2NHD1_9BURK</name>
<dbReference type="EMBL" id="JRYB01000001">
    <property type="protein sequence ID" value="OIJ44445.1"/>
    <property type="molecule type" value="Genomic_DNA"/>
</dbReference>
<dbReference type="AlphaFoldDB" id="A0A1S2NHD1"/>
<gene>
    <name evidence="1" type="ORF">LO55_1277</name>
</gene>
<evidence type="ECO:0000313" key="1">
    <source>
        <dbReference type="EMBL" id="OIJ44445.1"/>
    </source>
</evidence>
<reference evidence="1 2" key="1">
    <citation type="submission" date="2014-10" db="EMBL/GenBank/DDBJ databases">
        <authorList>
            <person name="Seo M.-J."/>
            <person name="Seok Y.J."/>
            <person name="Cha I.-T."/>
        </authorList>
    </citation>
    <scope>NUCLEOTIDE SEQUENCE [LARGE SCALE GENOMIC DNA]</scope>
    <source>
        <strain evidence="1 2">NEU</strain>
    </source>
</reference>
<evidence type="ECO:0000313" key="2">
    <source>
        <dbReference type="Proteomes" id="UP000180246"/>
    </source>
</evidence>
<accession>A0A1S2NHD1</accession>
<proteinExistence type="predicted"/>
<organism evidence="1 2">
    <name type="scientific">Massilia timonae</name>
    <dbReference type="NCBI Taxonomy" id="47229"/>
    <lineage>
        <taxon>Bacteria</taxon>
        <taxon>Pseudomonadati</taxon>
        <taxon>Pseudomonadota</taxon>
        <taxon>Betaproteobacteria</taxon>
        <taxon>Burkholderiales</taxon>
        <taxon>Oxalobacteraceae</taxon>
        <taxon>Telluria group</taxon>
        <taxon>Massilia</taxon>
    </lineage>
</organism>
<dbReference type="Proteomes" id="UP000180246">
    <property type="component" value="Unassembled WGS sequence"/>
</dbReference>
<comment type="caution">
    <text evidence="1">The sequence shown here is derived from an EMBL/GenBank/DDBJ whole genome shotgun (WGS) entry which is preliminary data.</text>
</comment>
<protein>
    <submittedName>
        <fullName evidence="1">Uncharacterized protein</fullName>
    </submittedName>
</protein>